<evidence type="ECO:0000256" key="1">
    <source>
        <dbReference type="SAM" id="MobiDB-lite"/>
    </source>
</evidence>
<accession>A0A645GCJ5</accession>
<protein>
    <submittedName>
        <fullName evidence="2">Uncharacterized protein</fullName>
    </submittedName>
</protein>
<reference evidence="2" key="1">
    <citation type="submission" date="2019-08" db="EMBL/GenBank/DDBJ databases">
        <authorList>
            <person name="Kucharzyk K."/>
            <person name="Murdoch R.W."/>
            <person name="Higgins S."/>
            <person name="Loffler F."/>
        </authorList>
    </citation>
    <scope>NUCLEOTIDE SEQUENCE</scope>
</reference>
<gene>
    <name evidence="2" type="ORF">SDC9_169104</name>
</gene>
<dbReference type="AlphaFoldDB" id="A0A645GCJ5"/>
<name>A0A645GCJ5_9ZZZZ</name>
<comment type="caution">
    <text evidence="2">The sequence shown here is derived from an EMBL/GenBank/DDBJ whole genome shotgun (WGS) entry which is preliminary data.</text>
</comment>
<sequence length="211" mass="23606">MDESWKQAQKRKQERNRREERKEESLNQPLHILNRGGQEGLFAHVVSSEHAGIAQAVVLLGLCERSLNGFLASGVQSLSLRGLGKRRDIFQRILPYMPCHHPSGRLLTETCRPPRASRAIPPVAEVLPVTLPRRRLPVEMFTLGTEVSVEGWVVLEAVLCVVLSLVRMAAVADDALDSLLFQQMRDPRAVVPRVETHVLGQVSQPSLDLFQ</sequence>
<feature type="region of interest" description="Disordered" evidence="1">
    <location>
        <begin position="1"/>
        <end position="29"/>
    </location>
</feature>
<evidence type="ECO:0000313" key="2">
    <source>
        <dbReference type="EMBL" id="MPN21724.1"/>
    </source>
</evidence>
<proteinExistence type="predicted"/>
<dbReference type="EMBL" id="VSSQ01069770">
    <property type="protein sequence ID" value="MPN21724.1"/>
    <property type="molecule type" value="Genomic_DNA"/>
</dbReference>
<organism evidence="2">
    <name type="scientific">bioreactor metagenome</name>
    <dbReference type="NCBI Taxonomy" id="1076179"/>
    <lineage>
        <taxon>unclassified sequences</taxon>
        <taxon>metagenomes</taxon>
        <taxon>ecological metagenomes</taxon>
    </lineage>
</organism>
<feature type="compositionally biased region" description="Basic and acidic residues" evidence="1">
    <location>
        <begin position="16"/>
        <end position="25"/>
    </location>
</feature>